<dbReference type="Proteomes" id="UP000272942">
    <property type="component" value="Unassembled WGS sequence"/>
</dbReference>
<organism evidence="3">
    <name type="scientific">Echinostoma caproni</name>
    <dbReference type="NCBI Taxonomy" id="27848"/>
    <lineage>
        <taxon>Eukaryota</taxon>
        <taxon>Metazoa</taxon>
        <taxon>Spiralia</taxon>
        <taxon>Lophotrochozoa</taxon>
        <taxon>Platyhelminthes</taxon>
        <taxon>Trematoda</taxon>
        <taxon>Digenea</taxon>
        <taxon>Plagiorchiida</taxon>
        <taxon>Echinostomata</taxon>
        <taxon>Echinostomatoidea</taxon>
        <taxon>Echinostomatidae</taxon>
        <taxon>Echinostoma</taxon>
    </lineage>
</organism>
<reference evidence="1 2" key="2">
    <citation type="submission" date="2018-11" db="EMBL/GenBank/DDBJ databases">
        <authorList>
            <consortium name="Pathogen Informatics"/>
        </authorList>
    </citation>
    <scope>NUCLEOTIDE SEQUENCE [LARGE SCALE GENOMIC DNA]</scope>
    <source>
        <strain evidence="1 2">Egypt</strain>
    </source>
</reference>
<proteinExistence type="predicted"/>
<dbReference type="AlphaFoldDB" id="A0A183ALL7"/>
<sequence length="116" mass="13341">MVRRLCSPHVPLDELDRLTHAVLDNGYPIAFIRKYSKAINAKPNSLSAKKKDVEDMELPFKGDDVPTKISRRLTHAVERTYNTARLMIAYWTFHCLTRTNLDRKDVSVTSNCICSF</sequence>
<accession>A0A183ALL7</accession>
<gene>
    <name evidence="1" type="ORF">ECPE_LOCUS7852</name>
</gene>
<protein>
    <submittedName>
        <fullName evidence="3">Tex_N domain-containing protein</fullName>
    </submittedName>
</protein>
<evidence type="ECO:0000313" key="2">
    <source>
        <dbReference type="Proteomes" id="UP000272942"/>
    </source>
</evidence>
<dbReference type="EMBL" id="UZAN01045172">
    <property type="protein sequence ID" value="VDP82188.1"/>
    <property type="molecule type" value="Genomic_DNA"/>
</dbReference>
<evidence type="ECO:0000313" key="1">
    <source>
        <dbReference type="EMBL" id="VDP82188.1"/>
    </source>
</evidence>
<reference evidence="3" key="1">
    <citation type="submission" date="2016-06" db="UniProtKB">
        <authorList>
            <consortium name="WormBaseParasite"/>
        </authorList>
    </citation>
    <scope>IDENTIFICATION</scope>
</reference>
<evidence type="ECO:0000313" key="3">
    <source>
        <dbReference type="WBParaSite" id="ECPE_0000787101-mRNA-1"/>
    </source>
</evidence>
<name>A0A183ALL7_9TREM</name>
<dbReference type="WBParaSite" id="ECPE_0000787101-mRNA-1">
    <property type="protein sequence ID" value="ECPE_0000787101-mRNA-1"/>
    <property type="gene ID" value="ECPE_0000787101"/>
</dbReference>
<keyword evidence="2" id="KW-1185">Reference proteome</keyword>